<dbReference type="EMBL" id="MDDS01000013">
    <property type="protein sequence ID" value="ODP38614.1"/>
    <property type="molecule type" value="Genomic_DNA"/>
</dbReference>
<comment type="caution">
    <text evidence="2">The sequence shown here is derived from an EMBL/GenBank/DDBJ whole genome shotgun (WGS) entry which is preliminary data.</text>
</comment>
<dbReference type="AlphaFoldDB" id="A0A1E3LXZ8"/>
<accession>A0A1E3LXZ8</accession>
<dbReference type="InterPro" id="IPR013589">
    <property type="entry name" value="Bac_transglu_N"/>
</dbReference>
<dbReference type="InterPro" id="IPR038765">
    <property type="entry name" value="Papain-like_cys_pep_sf"/>
</dbReference>
<evidence type="ECO:0000313" key="3">
    <source>
        <dbReference type="Proteomes" id="UP000094487"/>
    </source>
</evidence>
<dbReference type="SMART" id="SM00460">
    <property type="entry name" value="TGc"/>
    <property type="match status" value="1"/>
</dbReference>
<dbReference type="PANTHER" id="PTHR33490:SF6">
    <property type="entry name" value="SLL1049 PROTEIN"/>
    <property type="match status" value="1"/>
</dbReference>
<dbReference type="Pfam" id="PF01841">
    <property type="entry name" value="Transglut_core"/>
    <property type="match status" value="1"/>
</dbReference>
<dbReference type="OrthoDB" id="9804023at2"/>
<proteinExistence type="predicted"/>
<dbReference type="STRING" id="1888892.BFL28_00820"/>
<evidence type="ECO:0000259" key="1">
    <source>
        <dbReference type="SMART" id="SM00460"/>
    </source>
</evidence>
<name>A0A1E3LXZ8_9SPHN</name>
<gene>
    <name evidence="2" type="ORF">BFL28_00820</name>
</gene>
<evidence type="ECO:0000313" key="2">
    <source>
        <dbReference type="EMBL" id="ODP38614.1"/>
    </source>
</evidence>
<sequence>MRIAVEHLTQYRFSEPQSRLVQMLRLTPSDTIDQTVLSWRIDIDCDVRLRDTVDGFGNKVTMLYAEGPIADIAIVVAGQVLTTESNGVVRGSHEPLPEGLFLRETPRTASDEALTAFARDTFGSGRDTLDRLHRWNAALAARFPGAPDLPDAGLSAAQAFAAPTPSSRDLAHIYIAGARALALPARYVSGYRQHNGGESAPHGWAEAWVDRLGWVGFDPSAGISPDESYVRVAIGLDAPGAASIAGSRLGQGREEMAVDLHVDRLGGDA</sequence>
<dbReference type="SUPFAM" id="SSF54001">
    <property type="entry name" value="Cysteine proteinases"/>
    <property type="match status" value="1"/>
</dbReference>
<feature type="domain" description="Transglutaminase-like" evidence="1">
    <location>
        <begin position="159"/>
        <end position="221"/>
    </location>
</feature>
<dbReference type="RefSeq" id="WP_069319702.1">
    <property type="nucleotide sequence ID" value="NZ_MDDS01000013.1"/>
</dbReference>
<keyword evidence="3" id="KW-1185">Reference proteome</keyword>
<organism evidence="2 3">
    <name type="scientific">Sphingomonas turrisvirgatae</name>
    <dbReference type="NCBI Taxonomy" id="1888892"/>
    <lineage>
        <taxon>Bacteria</taxon>
        <taxon>Pseudomonadati</taxon>
        <taxon>Pseudomonadota</taxon>
        <taxon>Alphaproteobacteria</taxon>
        <taxon>Sphingomonadales</taxon>
        <taxon>Sphingomonadaceae</taxon>
        <taxon>Sphingomonas</taxon>
    </lineage>
</organism>
<dbReference type="InterPro" id="IPR002931">
    <property type="entry name" value="Transglutaminase-like"/>
</dbReference>
<dbReference type="Gene3D" id="3.10.620.30">
    <property type="match status" value="1"/>
</dbReference>
<dbReference type="PANTHER" id="PTHR33490">
    <property type="entry name" value="BLR5614 PROTEIN-RELATED"/>
    <property type="match status" value="1"/>
</dbReference>
<dbReference type="Proteomes" id="UP000094487">
    <property type="component" value="Unassembled WGS sequence"/>
</dbReference>
<dbReference type="Pfam" id="PF08379">
    <property type="entry name" value="Bact_transglu_N"/>
    <property type="match status" value="1"/>
</dbReference>
<reference evidence="2 3" key="1">
    <citation type="submission" date="2016-08" db="EMBL/GenBank/DDBJ databases">
        <title>Draft genome of the agarase producing Sphingomonas sp. MCT13.</title>
        <authorList>
            <person name="D'Andrea M.M."/>
            <person name="Rossolini G.M."/>
            <person name="Thaller M.C."/>
        </authorList>
    </citation>
    <scope>NUCLEOTIDE SEQUENCE [LARGE SCALE GENOMIC DNA]</scope>
    <source>
        <strain evidence="2 3">MCT13</strain>
    </source>
</reference>
<protein>
    <submittedName>
        <fullName evidence="2">Transglutaminase</fullName>
    </submittedName>
</protein>